<dbReference type="Pfam" id="PF13145">
    <property type="entry name" value="Rotamase_2"/>
    <property type="match status" value="1"/>
</dbReference>
<dbReference type="KEGG" id="dma:DMR_19700"/>
<dbReference type="eggNOG" id="COG0760">
    <property type="taxonomic scope" value="Bacteria"/>
</dbReference>
<dbReference type="GO" id="GO:0003755">
    <property type="term" value="F:peptidyl-prolyl cis-trans isomerase activity"/>
    <property type="evidence" value="ECO:0007669"/>
    <property type="project" value="InterPro"/>
</dbReference>
<organism evidence="3 4">
    <name type="scientific">Solidesulfovibrio magneticus (strain ATCC 700980 / DSM 13731 / RS-1)</name>
    <name type="common">Desulfovibrio magneticus</name>
    <dbReference type="NCBI Taxonomy" id="573370"/>
    <lineage>
        <taxon>Bacteria</taxon>
        <taxon>Pseudomonadati</taxon>
        <taxon>Thermodesulfobacteriota</taxon>
        <taxon>Desulfovibrionia</taxon>
        <taxon>Desulfovibrionales</taxon>
        <taxon>Desulfovibrionaceae</taxon>
        <taxon>Solidesulfovibrio</taxon>
    </lineage>
</organism>
<dbReference type="AlphaFoldDB" id="C4XRB6"/>
<evidence type="ECO:0000313" key="3">
    <source>
        <dbReference type="EMBL" id="BAH75461.1"/>
    </source>
</evidence>
<dbReference type="Proteomes" id="UP000009071">
    <property type="component" value="Chromosome"/>
</dbReference>
<evidence type="ECO:0000259" key="2">
    <source>
        <dbReference type="Pfam" id="PF13145"/>
    </source>
</evidence>
<dbReference type="HOGENOM" id="CLU_067345_0_0_7"/>
<name>C4XRB6_SOLM1</name>
<sequence>MHLGDSGPRFSRHPLPKLPKPGHLAAMRMDVSSGLWARALREPLTHFLVLGALLFALGTYGRPSGPTAVVEGAAIVVTDEDVRQLAGLWRMQWGREPTPAELRRLADEQVREEVLVREALAAGLEAQDILVRRRLAALAAARLEQGISLPEPSEAELRALYEADPVAFAPVAELTFRQSAYSDRARGGRAKEEAIQARDALSGQNAAAGQGLGDHTELPERSENVTPAEAAALFGDAFAAALTTLPVGSWQGPLATLGDWHLVFVEAARRGPPPPFEAARPAVAEAWKRGRLEAERRQAYAAALARYTVLLPPSVAGDRP</sequence>
<accession>C4XRB6</accession>
<protein>
    <recommendedName>
        <fullName evidence="2">PpiC domain-containing protein</fullName>
    </recommendedName>
</protein>
<proteinExistence type="predicted"/>
<dbReference type="InterPro" id="IPR000297">
    <property type="entry name" value="PPIase_PpiC"/>
</dbReference>
<feature type="region of interest" description="Disordered" evidence="1">
    <location>
        <begin position="200"/>
        <end position="219"/>
    </location>
</feature>
<keyword evidence="4" id="KW-1185">Reference proteome</keyword>
<gene>
    <name evidence="3" type="ordered locus">DMR_19700</name>
</gene>
<feature type="domain" description="PpiC" evidence="2">
    <location>
        <begin position="152"/>
        <end position="281"/>
    </location>
</feature>
<evidence type="ECO:0000313" key="4">
    <source>
        <dbReference type="Proteomes" id="UP000009071"/>
    </source>
</evidence>
<reference evidence="3 4" key="1">
    <citation type="journal article" date="2009" name="Genome Res.">
        <title>Whole genome sequence of Desulfovibrio magneticus strain RS-1 revealed common gene clusters in magnetotactic bacteria.</title>
        <authorList>
            <person name="Nakazawa H."/>
            <person name="Arakaki A."/>
            <person name="Narita-Yamada S."/>
            <person name="Yashiro I."/>
            <person name="Jinno K."/>
            <person name="Aoki N."/>
            <person name="Tsuruyama A."/>
            <person name="Okamura Y."/>
            <person name="Tanikawa S."/>
            <person name="Fujita N."/>
            <person name="Takeyama H."/>
            <person name="Matsunaga T."/>
        </authorList>
    </citation>
    <scope>NUCLEOTIDE SEQUENCE [LARGE SCALE GENOMIC DNA]</scope>
    <source>
        <strain evidence="4">ATCC 700980 / DSM 13731 / RS-1</strain>
    </source>
</reference>
<dbReference type="EMBL" id="AP010904">
    <property type="protein sequence ID" value="BAH75461.1"/>
    <property type="molecule type" value="Genomic_DNA"/>
</dbReference>
<dbReference type="STRING" id="573370.DMR_19700"/>
<evidence type="ECO:0000256" key="1">
    <source>
        <dbReference type="SAM" id="MobiDB-lite"/>
    </source>
</evidence>